<evidence type="ECO:0000256" key="2">
    <source>
        <dbReference type="ARBA" id="ARBA00022679"/>
    </source>
</evidence>
<dbReference type="GO" id="GO:0032259">
    <property type="term" value="P:methylation"/>
    <property type="evidence" value="ECO:0007669"/>
    <property type="project" value="UniProtKB-KW"/>
</dbReference>
<evidence type="ECO:0000256" key="1">
    <source>
        <dbReference type="ARBA" id="ARBA00022603"/>
    </source>
</evidence>
<keyword evidence="5" id="KW-1185">Reference proteome</keyword>
<proteinExistence type="predicted"/>
<dbReference type="InterPro" id="IPR029063">
    <property type="entry name" value="SAM-dependent_MTases_sf"/>
</dbReference>
<evidence type="ECO:0000256" key="3">
    <source>
        <dbReference type="ARBA" id="ARBA00022691"/>
    </source>
</evidence>
<dbReference type="EMBL" id="CAACVJ010000183">
    <property type="protein sequence ID" value="VEP14426.1"/>
    <property type="molecule type" value="Genomic_DNA"/>
</dbReference>
<organism evidence="4 5">
    <name type="scientific">Hyella patelloides LEGE 07179</name>
    <dbReference type="NCBI Taxonomy" id="945734"/>
    <lineage>
        <taxon>Bacteria</taxon>
        <taxon>Bacillati</taxon>
        <taxon>Cyanobacteriota</taxon>
        <taxon>Cyanophyceae</taxon>
        <taxon>Pleurocapsales</taxon>
        <taxon>Hyellaceae</taxon>
        <taxon>Hyella</taxon>
    </lineage>
</organism>
<keyword evidence="2 4" id="KW-0808">Transferase</keyword>
<dbReference type="PANTHER" id="PTHR10509">
    <property type="entry name" value="O-METHYLTRANSFERASE-RELATED"/>
    <property type="match status" value="1"/>
</dbReference>
<dbReference type="OrthoDB" id="9799672at2"/>
<keyword evidence="3" id="KW-0949">S-adenosyl-L-methionine</keyword>
<dbReference type="SUPFAM" id="SSF53335">
    <property type="entry name" value="S-adenosyl-L-methionine-dependent methyltransferases"/>
    <property type="match status" value="1"/>
</dbReference>
<dbReference type="Gene3D" id="3.40.50.150">
    <property type="entry name" value="Vaccinia Virus protein VP39"/>
    <property type="match status" value="1"/>
</dbReference>
<evidence type="ECO:0000313" key="4">
    <source>
        <dbReference type="EMBL" id="VEP14426.1"/>
    </source>
</evidence>
<gene>
    <name evidence="4" type="ORF">H1P_2630004</name>
</gene>
<reference evidence="4 5" key="1">
    <citation type="submission" date="2019-01" db="EMBL/GenBank/DDBJ databases">
        <authorList>
            <person name="Brito A."/>
        </authorList>
    </citation>
    <scope>NUCLEOTIDE SEQUENCE [LARGE SCALE GENOMIC DNA]</scope>
    <source>
        <strain evidence="4">1</strain>
    </source>
</reference>
<keyword evidence="1 4" id="KW-0489">Methyltransferase</keyword>
<dbReference type="CDD" id="cd02440">
    <property type="entry name" value="AdoMet_MTases"/>
    <property type="match status" value="1"/>
</dbReference>
<dbReference type="Pfam" id="PF01596">
    <property type="entry name" value="Methyltransf_3"/>
    <property type="match status" value="1"/>
</dbReference>
<dbReference type="InterPro" id="IPR050362">
    <property type="entry name" value="Cation-dep_OMT"/>
</dbReference>
<sequence>MVGTLKKNTARPVTPLGILVQQLEQIVSAAQTESVSTKFEASLNSAYKLVAGLDSYLEECTTSESDALANLTTKTQQEDWSKRFSDGETVKALEQEMLSGHIEGQLLKMLVSISKSKRVLEVGMFTGYSALAIAEALPDDGYVLACEVDEYVSQFATDCFAVSPHGKKIEVRVAPAMETMKQLIKDGESFDLVFVDADKGGYIDYLRLLLDSDLLADDGFICVDNTLLQGQPYLPQEQRTANGKAIARFNHFVAEEPRVEQVLVPIRDGLTIIKRK</sequence>
<dbReference type="GO" id="GO:0008171">
    <property type="term" value="F:O-methyltransferase activity"/>
    <property type="evidence" value="ECO:0007669"/>
    <property type="project" value="InterPro"/>
</dbReference>
<accession>A0A563VSR0</accession>
<dbReference type="PANTHER" id="PTHR10509:SF14">
    <property type="entry name" value="CAFFEOYL-COA O-METHYLTRANSFERASE 3-RELATED"/>
    <property type="match status" value="1"/>
</dbReference>
<dbReference type="AlphaFoldDB" id="A0A563VSR0"/>
<dbReference type="InterPro" id="IPR002935">
    <property type="entry name" value="SAM_O-MeTrfase"/>
</dbReference>
<protein>
    <submittedName>
        <fullName evidence="4">Caffeoyl-CoA O-methyltransferase</fullName>
    </submittedName>
</protein>
<dbReference type="Proteomes" id="UP000320055">
    <property type="component" value="Unassembled WGS sequence"/>
</dbReference>
<dbReference type="RefSeq" id="WP_144873000.1">
    <property type="nucleotide sequence ID" value="NZ_LR214006.1"/>
</dbReference>
<dbReference type="GO" id="GO:0008757">
    <property type="term" value="F:S-adenosylmethionine-dependent methyltransferase activity"/>
    <property type="evidence" value="ECO:0007669"/>
    <property type="project" value="TreeGrafter"/>
</dbReference>
<evidence type="ECO:0000313" key="5">
    <source>
        <dbReference type="Proteomes" id="UP000320055"/>
    </source>
</evidence>
<dbReference type="PROSITE" id="PS51682">
    <property type="entry name" value="SAM_OMT_I"/>
    <property type="match status" value="1"/>
</dbReference>
<name>A0A563VSR0_9CYAN</name>